<keyword evidence="1" id="KW-0378">Hydrolase</keyword>
<feature type="coiled-coil region" evidence="2">
    <location>
        <begin position="906"/>
        <end position="933"/>
    </location>
</feature>
<dbReference type="InterPro" id="IPR038718">
    <property type="entry name" value="SNF2-like_sf"/>
</dbReference>
<dbReference type="AlphaFoldDB" id="Q1PV24"/>
<dbReference type="PROSITE" id="PS51194">
    <property type="entry name" value="HELICASE_CTER"/>
    <property type="match status" value="1"/>
</dbReference>
<dbReference type="PROSITE" id="PS51192">
    <property type="entry name" value="HELICASE_ATP_BIND_1"/>
    <property type="match status" value="1"/>
</dbReference>
<gene>
    <name evidence="5" type="ORF">kustc0342</name>
</gene>
<dbReference type="Gene3D" id="3.40.50.10810">
    <property type="entry name" value="Tandem AAA-ATPase domain"/>
    <property type="match status" value="1"/>
</dbReference>
<dbReference type="GO" id="GO:0005524">
    <property type="term" value="F:ATP binding"/>
    <property type="evidence" value="ECO:0007669"/>
    <property type="project" value="InterPro"/>
</dbReference>
<proteinExistence type="predicted"/>
<dbReference type="PANTHER" id="PTHR45766">
    <property type="entry name" value="DNA ANNEALING HELICASE AND ENDONUCLEASE ZRANB3 FAMILY MEMBER"/>
    <property type="match status" value="1"/>
</dbReference>
<organism evidence="5">
    <name type="scientific">Kuenenia stuttgartiensis</name>
    <dbReference type="NCBI Taxonomy" id="174633"/>
    <lineage>
        <taxon>Bacteria</taxon>
        <taxon>Pseudomonadati</taxon>
        <taxon>Planctomycetota</taxon>
        <taxon>Candidatus Brocadiia</taxon>
        <taxon>Candidatus Brocadiales</taxon>
        <taxon>Candidatus Brocadiaceae</taxon>
        <taxon>Candidatus Kuenenia</taxon>
    </lineage>
</organism>
<dbReference type="Pfam" id="PF00176">
    <property type="entry name" value="SNF2-rel_dom"/>
    <property type="match status" value="1"/>
</dbReference>
<dbReference type="Pfam" id="PF13091">
    <property type="entry name" value="PLDc_2"/>
    <property type="match status" value="1"/>
</dbReference>
<reference evidence="5" key="1">
    <citation type="journal article" date="2006" name="Nature">
        <title>Deciphering the evolution and metabolism of an anammox bacterium from a community genome.</title>
        <authorList>
            <person name="Strous M."/>
            <person name="Pelletier E."/>
            <person name="Mangenot S."/>
            <person name="Rattei T."/>
            <person name="Lehner A."/>
            <person name="Taylor M.W."/>
            <person name="Horn M."/>
            <person name="Daims H."/>
            <person name="Bartol-Mavel D."/>
            <person name="Wincker P."/>
            <person name="Barbe V."/>
            <person name="Fonknechten N."/>
            <person name="Vallenet D."/>
            <person name="Segurens B."/>
            <person name="Schenowitz-Truong C."/>
            <person name="Medigue C."/>
            <person name="Collingro A."/>
            <person name="Snel B."/>
            <person name="Dutilh B.E."/>
            <person name="OpDenCamp H.J.M."/>
            <person name="vanDerDrift C."/>
            <person name="Cirpus I."/>
            <person name="vanDePas-Schoonen K.T."/>
            <person name="Harhangi H.R."/>
            <person name="vanNiftrik L."/>
            <person name="Schmid M."/>
            <person name="Keltjens J."/>
            <person name="vanDeVossenberg J."/>
            <person name="Kartal B."/>
            <person name="Meier H."/>
            <person name="Frishman D."/>
            <person name="Huynen M.A."/>
            <person name="Mewes H."/>
            <person name="Weissenbach J."/>
            <person name="Jetten M.S.M."/>
            <person name="Wagner M."/>
            <person name="LePaslier D."/>
        </authorList>
    </citation>
    <scope>NUCLEOTIDE SEQUENCE</scope>
</reference>
<dbReference type="InterPro" id="IPR001650">
    <property type="entry name" value="Helicase_C-like"/>
</dbReference>
<dbReference type="Pfam" id="PF00271">
    <property type="entry name" value="Helicase_C"/>
    <property type="match status" value="1"/>
</dbReference>
<dbReference type="CDD" id="cd18793">
    <property type="entry name" value="SF2_C_SNF"/>
    <property type="match status" value="1"/>
</dbReference>
<dbReference type="SUPFAM" id="SSF56024">
    <property type="entry name" value="Phospholipase D/nuclease"/>
    <property type="match status" value="1"/>
</dbReference>
<feature type="domain" description="Helicase C-terminal" evidence="4">
    <location>
        <begin position="712"/>
        <end position="893"/>
    </location>
</feature>
<feature type="coiled-coil region" evidence="2">
    <location>
        <begin position="607"/>
        <end position="641"/>
    </location>
</feature>
<keyword evidence="2" id="KW-0175">Coiled coil</keyword>
<evidence type="ECO:0000313" key="5">
    <source>
        <dbReference type="EMBL" id="CAJ71087.1"/>
    </source>
</evidence>
<evidence type="ECO:0000259" key="4">
    <source>
        <dbReference type="PROSITE" id="PS51194"/>
    </source>
</evidence>
<dbReference type="GO" id="GO:0016787">
    <property type="term" value="F:hydrolase activity"/>
    <property type="evidence" value="ECO:0007669"/>
    <property type="project" value="UniProtKB-KW"/>
</dbReference>
<protein>
    <recommendedName>
        <fullName evidence="6">ATP-dependent helicase</fullName>
    </recommendedName>
</protein>
<dbReference type="CDD" id="cd09178">
    <property type="entry name" value="PLDc_N_Snf2_like"/>
    <property type="match status" value="1"/>
</dbReference>
<dbReference type="Gene3D" id="3.40.50.300">
    <property type="entry name" value="P-loop containing nucleotide triphosphate hydrolases"/>
    <property type="match status" value="1"/>
</dbReference>
<evidence type="ECO:0000256" key="1">
    <source>
        <dbReference type="ARBA" id="ARBA00022801"/>
    </source>
</evidence>
<dbReference type="PANTHER" id="PTHR45766:SF6">
    <property type="entry name" value="SWI_SNF-RELATED MATRIX-ASSOCIATED ACTIN-DEPENDENT REGULATOR OF CHROMATIN SUBFAMILY A-LIKE PROTEIN 1"/>
    <property type="match status" value="1"/>
</dbReference>
<dbReference type="SMART" id="SM00487">
    <property type="entry name" value="DEXDc"/>
    <property type="match status" value="1"/>
</dbReference>
<dbReference type="InterPro" id="IPR027417">
    <property type="entry name" value="P-loop_NTPase"/>
</dbReference>
<name>Q1PV24_KUEST</name>
<dbReference type="Gene3D" id="3.30.870.10">
    <property type="entry name" value="Endonuclease Chain A"/>
    <property type="match status" value="1"/>
</dbReference>
<evidence type="ECO:0000256" key="2">
    <source>
        <dbReference type="SAM" id="Coils"/>
    </source>
</evidence>
<dbReference type="InterPro" id="IPR025202">
    <property type="entry name" value="PLD-like_dom"/>
</dbReference>
<dbReference type="SUPFAM" id="SSF52540">
    <property type="entry name" value="P-loop containing nucleoside triphosphate hydrolases"/>
    <property type="match status" value="2"/>
</dbReference>
<reference evidence="5" key="2">
    <citation type="submission" date="2006-01" db="EMBL/GenBank/DDBJ databases">
        <authorList>
            <person name="Genoscope"/>
        </authorList>
    </citation>
    <scope>NUCLEOTIDE SEQUENCE</scope>
</reference>
<feature type="domain" description="Helicase ATP-binding" evidence="3">
    <location>
        <begin position="271"/>
        <end position="442"/>
    </location>
</feature>
<evidence type="ECO:0000259" key="3">
    <source>
        <dbReference type="PROSITE" id="PS51192"/>
    </source>
</evidence>
<dbReference type="InterPro" id="IPR014001">
    <property type="entry name" value="Helicase_ATP-bd"/>
</dbReference>
<dbReference type="GO" id="GO:0006281">
    <property type="term" value="P:DNA repair"/>
    <property type="evidence" value="ECO:0007669"/>
    <property type="project" value="TreeGrafter"/>
</dbReference>
<dbReference type="GO" id="GO:0031297">
    <property type="term" value="P:replication fork processing"/>
    <property type="evidence" value="ECO:0007669"/>
    <property type="project" value="TreeGrafter"/>
</dbReference>
<dbReference type="SMART" id="SM00490">
    <property type="entry name" value="HELICc"/>
    <property type="match status" value="1"/>
</dbReference>
<dbReference type="EMBL" id="CT573073">
    <property type="protein sequence ID" value="CAJ71087.1"/>
    <property type="molecule type" value="Genomic_DNA"/>
</dbReference>
<dbReference type="InterPro" id="IPR049730">
    <property type="entry name" value="SNF2/RAD54-like_C"/>
</dbReference>
<dbReference type="InterPro" id="IPR000330">
    <property type="entry name" value="SNF2_N"/>
</dbReference>
<sequence>MNIFPGKKIIHEPMNNTSIRDNHKNGTVGQFLIDNVKQGAGLSIVSAYFTIYAYKQLKNQLDRTDHLRFLFGEPSFIKSLDPAKTNRRDFKIEDDSLVIPIESLLKQKSLSKECSDWIKEKVHVKSMVKPNFLHGKLYLMENPNGVKEAVMGSSNFTVHGLGMGGSPNIELNMVIQDRRDLDDLTNWFNELWNDTTGLVEDVKAEVLKDLEQFYIENEPEFIYFKTLFHLFGNYIDEQKRGGLLNERTGFFESEIWHKLYDFQKDGVKGAINKILKHNGCIIADSVGLGKTFEALAVIRYFELLNYRVLVLCPKKLSANWTIYQASQNNALNPFTKDRFNYTILYHTDLGRITGKSDANGIDLENFNWGAYDLVVIDESHNFRGNPMEKAKDDGAIKMNRAKWLMEKIIKSGLKTKVLMLSATPVNNNLRDLRNQISLITEGENDALFESTQIKDIALTLRNAQTQFTFWADHKKNPDRTVKQLMERLDSSFFKLLDELTIARSRKHIKGFYNIDAIGQFPERLKPHSLYPNIDIKDRFFTYDALNKKILQYKLSVFNPSAYVKDEKKQKYEALAGTEILAFKQSDREHFLIGMMKVNFLKRLESCIESFEISMDRTIQKIEKLESRINEFLKSNAKSQEEVLETLEPDEDELEENTDDLEQWQVGKKLKFDLADLRLEDWLNDLTKDKEALNELYNTAVAVTPERDAKLKDLQKLIEQKINQPLNSNNRKVIVFTAFADTAQYLYNCLKEWVKKDLKLNIALVAGNTNQTTFGKNDFSNILANFSPVSKNRELMKSMPQEVEIDILIATDCISEGQNLQDCDFLVNYDIHWNPVRIIQRFGRIDRLGSRNKKIQLINFWPTKDLDNYINLKERVESRMALVDVTATGEDNILNTEQIEELITDDLKYRNRQLKKLQKEVLDLEEMSESISLTDFTLDDFRIELHTFLENNSKKLEDAPFGLYAVVPSPSGIHAQNTDASRFTPAEKNIIKPGVVYCLKQKGDTGGNEEVNPLQPYFLAYIREDGTVRFNYTNAKQILEIYRLMCQGRKAPYEKLCELFNTETRNGEEMGKYTELLKKAVYEISHVFKKRSNQKLTTDRGALLIPQSKQVNDLDSFELVTWLVIK</sequence>
<evidence type="ECO:0008006" key="6">
    <source>
        <dbReference type="Google" id="ProtNLM"/>
    </source>
</evidence>
<accession>Q1PV24</accession>